<dbReference type="Gene3D" id="3.90.550.10">
    <property type="entry name" value="Spore Coat Polysaccharide Biosynthesis Protein SpsA, Chain A"/>
    <property type="match status" value="1"/>
</dbReference>
<accession>A0A7V2ZLA9</accession>
<keyword evidence="3" id="KW-0808">Transferase</keyword>
<feature type="domain" description="Glycosyltransferase 2-like" evidence="2">
    <location>
        <begin position="4"/>
        <end position="152"/>
    </location>
</feature>
<keyword evidence="1" id="KW-0472">Membrane</keyword>
<evidence type="ECO:0000256" key="1">
    <source>
        <dbReference type="SAM" id="Phobius"/>
    </source>
</evidence>
<evidence type="ECO:0000259" key="2">
    <source>
        <dbReference type="Pfam" id="PF00535"/>
    </source>
</evidence>
<dbReference type="InterPro" id="IPR029044">
    <property type="entry name" value="Nucleotide-diphossugar_trans"/>
</dbReference>
<dbReference type="InterPro" id="IPR001173">
    <property type="entry name" value="Glyco_trans_2-like"/>
</dbReference>
<keyword evidence="1" id="KW-1133">Transmembrane helix</keyword>
<sequence length="308" mass="35863">MDVSVIIVNYNNFNLLRNCLESLYKHTHDLEFEVIVVDNGSSEAGLENICSTYDNLILIKNKENLGFSKANNIGLSLAKGKYVLFLNNDTIFKENSIKKILDYVQETKNVIIGCKLLNVDESWQQSTANFPTILNSWSSNFFLYLLFPNSPTLNKYYLKNRNIKEITEVDYVLGAFMFGLRKDFIDLNGFDERFYFYSEDIDLCYRYKKMGGKIILFPFTSIIHIGGASVESNHWFKIKNKFISEIQFFQKHSSGLSFFLSIIPMYLGNLIRFPLFLLLGIFMMNKNFINRSISHLRLTIVYPKNLFQ</sequence>
<keyword evidence="1" id="KW-0812">Transmembrane</keyword>
<dbReference type="PANTHER" id="PTHR43179">
    <property type="entry name" value="RHAMNOSYLTRANSFERASE WBBL"/>
    <property type="match status" value="1"/>
</dbReference>
<dbReference type="Pfam" id="PF00535">
    <property type="entry name" value="Glycos_transf_2"/>
    <property type="match status" value="1"/>
</dbReference>
<protein>
    <submittedName>
        <fullName evidence="3">Glycosyltransferase family 2 protein</fullName>
    </submittedName>
</protein>
<evidence type="ECO:0000313" key="3">
    <source>
        <dbReference type="EMBL" id="HFI92084.1"/>
    </source>
</evidence>
<dbReference type="PANTHER" id="PTHR43179:SF7">
    <property type="entry name" value="RHAMNOSYLTRANSFERASE WBBL"/>
    <property type="match status" value="1"/>
</dbReference>
<reference evidence="3" key="1">
    <citation type="journal article" date="2020" name="mSystems">
        <title>Genome- and Community-Level Interaction Insights into Carbon Utilization and Element Cycling Functions of Hydrothermarchaeota in Hydrothermal Sediment.</title>
        <authorList>
            <person name="Zhou Z."/>
            <person name="Liu Y."/>
            <person name="Xu W."/>
            <person name="Pan J."/>
            <person name="Luo Z.H."/>
            <person name="Li M."/>
        </authorList>
    </citation>
    <scope>NUCLEOTIDE SEQUENCE [LARGE SCALE GENOMIC DNA]</scope>
    <source>
        <strain evidence="3">SpSt-479</strain>
    </source>
</reference>
<dbReference type="GO" id="GO:0016740">
    <property type="term" value="F:transferase activity"/>
    <property type="evidence" value="ECO:0007669"/>
    <property type="project" value="UniProtKB-KW"/>
</dbReference>
<feature type="transmembrane region" description="Helical" evidence="1">
    <location>
        <begin position="215"/>
        <end position="236"/>
    </location>
</feature>
<proteinExistence type="predicted"/>
<gene>
    <name evidence="3" type="ORF">ENS31_11250</name>
</gene>
<dbReference type="CDD" id="cd04186">
    <property type="entry name" value="GT_2_like_c"/>
    <property type="match status" value="1"/>
</dbReference>
<dbReference type="AlphaFoldDB" id="A0A7V2ZLA9"/>
<dbReference type="EMBL" id="DSUJ01000008">
    <property type="protein sequence ID" value="HFI92084.1"/>
    <property type="molecule type" value="Genomic_DNA"/>
</dbReference>
<comment type="caution">
    <text evidence="3">The sequence shown here is derived from an EMBL/GenBank/DDBJ whole genome shotgun (WGS) entry which is preliminary data.</text>
</comment>
<feature type="transmembrane region" description="Helical" evidence="1">
    <location>
        <begin position="256"/>
        <end position="282"/>
    </location>
</feature>
<name>A0A7V2ZLA9_9BACT</name>
<dbReference type="SUPFAM" id="SSF53448">
    <property type="entry name" value="Nucleotide-diphospho-sugar transferases"/>
    <property type="match status" value="1"/>
</dbReference>
<organism evidence="3">
    <name type="scientific">Ignavibacterium album</name>
    <dbReference type="NCBI Taxonomy" id="591197"/>
    <lineage>
        <taxon>Bacteria</taxon>
        <taxon>Pseudomonadati</taxon>
        <taxon>Ignavibacteriota</taxon>
        <taxon>Ignavibacteria</taxon>
        <taxon>Ignavibacteriales</taxon>
        <taxon>Ignavibacteriaceae</taxon>
        <taxon>Ignavibacterium</taxon>
    </lineage>
</organism>